<organism evidence="3 4">
    <name type="scientific">Kingdonia uniflora</name>
    <dbReference type="NCBI Taxonomy" id="39325"/>
    <lineage>
        <taxon>Eukaryota</taxon>
        <taxon>Viridiplantae</taxon>
        <taxon>Streptophyta</taxon>
        <taxon>Embryophyta</taxon>
        <taxon>Tracheophyta</taxon>
        <taxon>Spermatophyta</taxon>
        <taxon>Magnoliopsida</taxon>
        <taxon>Ranunculales</taxon>
        <taxon>Circaeasteraceae</taxon>
        <taxon>Kingdonia</taxon>
    </lineage>
</organism>
<dbReference type="InterPro" id="IPR057670">
    <property type="entry name" value="SH3_retrovirus"/>
</dbReference>
<reference evidence="3 4" key="1">
    <citation type="journal article" date="2020" name="IScience">
        <title>Genome Sequencing of the Endangered Kingdonia uniflora (Circaeasteraceae, Ranunculales) Reveals Potential Mechanisms of Evolutionary Specialization.</title>
        <authorList>
            <person name="Sun Y."/>
            <person name="Deng T."/>
            <person name="Zhang A."/>
            <person name="Moore M.J."/>
            <person name="Landis J.B."/>
            <person name="Lin N."/>
            <person name="Zhang H."/>
            <person name="Zhang X."/>
            <person name="Huang J."/>
            <person name="Zhang X."/>
            <person name="Sun H."/>
            <person name="Wang H."/>
        </authorList>
    </citation>
    <scope>NUCLEOTIDE SEQUENCE [LARGE SCALE GENOMIC DNA]</scope>
    <source>
        <strain evidence="3">TB1705</strain>
        <tissue evidence="3">Leaf</tissue>
    </source>
</reference>
<accession>A0A7J7M6H3</accession>
<feature type="domain" description="Retroviral polymerase SH3-like" evidence="2">
    <location>
        <begin position="1"/>
        <end position="36"/>
    </location>
</feature>
<keyword evidence="4" id="KW-1185">Reference proteome</keyword>
<evidence type="ECO:0000259" key="2">
    <source>
        <dbReference type="Pfam" id="PF25597"/>
    </source>
</evidence>
<feature type="non-terminal residue" evidence="3">
    <location>
        <position position="1"/>
    </location>
</feature>
<dbReference type="Pfam" id="PF25597">
    <property type="entry name" value="SH3_retrovirus"/>
    <property type="match status" value="1"/>
</dbReference>
<dbReference type="AlphaFoldDB" id="A0A7J7M6H3"/>
<dbReference type="OrthoDB" id="1166717at2759"/>
<feature type="region of interest" description="Disordered" evidence="1">
    <location>
        <begin position="94"/>
        <end position="168"/>
    </location>
</feature>
<evidence type="ECO:0000313" key="4">
    <source>
        <dbReference type="Proteomes" id="UP000541444"/>
    </source>
</evidence>
<comment type="caution">
    <text evidence="3">The sequence shown here is derived from an EMBL/GenBank/DDBJ whole genome shotgun (WGS) entry which is preliminary data.</text>
</comment>
<evidence type="ECO:0000313" key="3">
    <source>
        <dbReference type="EMBL" id="KAF6150368.1"/>
    </source>
</evidence>
<proteinExistence type="predicted"/>
<name>A0A7J7M6H3_9MAGN</name>
<gene>
    <name evidence="3" type="ORF">GIB67_034067</name>
</gene>
<sequence>MFLGYSEAQKSYSCFHPSTRRHFTSMDVTFFKHAPFFVGGVLSQGECFPVRIFPLENLSSPPSDPLPLSVPCESAILPLVSPSVLRTLQVYTRRHPGRQPPTPDGQASSVAPGPSPVTNLPLSGIEPSHTSFIPITTDDDSPVSYNNDDRPIAIRKEKRNARKPDRYSDTAVYSIANYTSDH</sequence>
<dbReference type="Proteomes" id="UP000541444">
    <property type="component" value="Unassembled WGS sequence"/>
</dbReference>
<protein>
    <recommendedName>
        <fullName evidence="2">Retroviral polymerase SH3-like domain-containing protein</fullName>
    </recommendedName>
</protein>
<dbReference type="EMBL" id="JACGCM010001747">
    <property type="protein sequence ID" value="KAF6150368.1"/>
    <property type="molecule type" value="Genomic_DNA"/>
</dbReference>
<evidence type="ECO:0000256" key="1">
    <source>
        <dbReference type="SAM" id="MobiDB-lite"/>
    </source>
</evidence>